<reference evidence="2 3" key="1">
    <citation type="submission" date="2019-07" db="EMBL/GenBank/DDBJ databases">
        <title>Annotation for the trematode Paragonimus westermani.</title>
        <authorList>
            <person name="Choi Y.-J."/>
        </authorList>
    </citation>
    <scope>NUCLEOTIDE SEQUENCE [LARGE SCALE GENOMIC DNA]</scope>
    <source>
        <strain evidence="2">180907_Pwestermani</strain>
    </source>
</reference>
<name>A0A8T0DCI3_9TREM</name>
<comment type="caution">
    <text evidence="2">The sequence shown here is derived from an EMBL/GenBank/DDBJ whole genome shotgun (WGS) entry which is preliminary data.</text>
</comment>
<proteinExistence type="predicted"/>
<dbReference type="AlphaFoldDB" id="A0A8T0DCI3"/>
<sequence>MKKRPQLIILILILSCHTQVGLSTLLPPFSSLSSTDSVDSVEQLKASLCGLNPLDIFLTALYAEIDRRQPVSVDVDAPPAMVNSFIPDKFYAFTVLPDHSPVHYQKLMQALNRWNHCKARFLKRPTAKKFFLQ</sequence>
<gene>
    <name evidence="2" type="ORF">P879_08683</name>
</gene>
<accession>A0A8T0DCI3</accession>
<dbReference type="EMBL" id="JTDF01008634">
    <property type="protein sequence ID" value="KAF8564461.1"/>
    <property type="molecule type" value="Genomic_DNA"/>
</dbReference>
<dbReference type="PROSITE" id="PS51257">
    <property type="entry name" value="PROKAR_LIPOPROTEIN"/>
    <property type="match status" value="1"/>
</dbReference>
<dbReference type="Proteomes" id="UP000699462">
    <property type="component" value="Unassembled WGS sequence"/>
</dbReference>
<evidence type="ECO:0000313" key="2">
    <source>
        <dbReference type="EMBL" id="KAF8564461.1"/>
    </source>
</evidence>
<organism evidence="2 3">
    <name type="scientific">Paragonimus westermani</name>
    <dbReference type="NCBI Taxonomy" id="34504"/>
    <lineage>
        <taxon>Eukaryota</taxon>
        <taxon>Metazoa</taxon>
        <taxon>Spiralia</taxon>
        <taxon>Lophotrochozoa</taxon>
        <taxon>Platyhelminthes</taxon>
        <taxon>Trematoda</taxon>
        <taxon>Digenea</taxon>
        <taxon>Plagiorchiida</taxon>
        <taxon>Troglotremata</taxon>
        <taxon>Troglotrematidae</taxon>
        <taxon>Paragonimus</taxon>
    </lineage>
</organism>
<feature type="chain" id="PRO_5035929338" evidence="1">
    <location>
        <begin position="24"/>
        <end position="133"/>
    </location>
</feature>
<keyword evidence="1" id="KW-0732">Signal</keyword>
<evidence type="ECO:0000256" key="1">
    <source>
        <dbReference type="SAM" id="SignalP"/>
    </source>
</evidence>
<feature type="signal peptide" evidence="1">
    <location>
        <begin position="1"/>
        <end position="23"/>
    </location>
</feature>
<protein>
    <submittedName>
        <fullName evidence="2">Uncharacterized protein</fullName>
    </submittedName>
</protein>
<evidence type="ECO:0000313" key="3">
    <source>
        <dbReference type="Proteomes" id="UP000699462"/>
    </source>
</evidence>
<dbReference type="OrthoDB" id="6267986at2759"/>
<keyword evidence="3" id="KW-1185">Reference proteome</keyword>